<organism evidence="1 2">
    <name type="scientific">Violaceomyces palustris</name>
    <dbReference type="NCBI Taxonomy" id="1673888"/>
    <lineage>
        <taxon>Eukaryota</taxon>
        <taxon>Fungi</taxon>
        <taxon>Dikarya</taxon>
        <taxon>Basidiomycota</taxon>
        <taxon>Ustilaginomycotina</taxon>
        <taxon>Ustilaginomycetes</taxon>
        <taxon>Violaceomycetales</taxon>
        <taxon>Violaceomycetaceae</taxon>
        <taxon>Violaceomyces</taxon>
    </lineage>
</organism>
<evidence type="ECO:0000313" key="1">
    <source>
        <dbReference type="EMBL" id="PWN48342.1"/>
    </source>
</evidence>
<reference evidence="1 2" key="1">
    <citation type="journal article" date="2018" name="Mol. Biol. Evol.">
        <title>Broad Genomic Sampling Reveals a Smut Pathogenic Ancestry of the Fungal Clade Ustilaginomycotina.</title>
        <authorList>
            <person name="Kijpornyongpan T."/>
            <person name="Mondo S.J."/>
            <person name="Barry K."/>
            <person name="Sandor L."/>
            <person name="Lee J."/>
            <person name="Lipzen A."/>
            <person name="Pangilinan J."/>
            <person name="LaButti K."/>
            <person name="Hainaut M."/>
            <person name="Henrissat B."/>
            <person name="Grigoriev I.V."/>
            <person name="Spatafora J.W."/>
            <person name="Aime M.C."/>
        </authorList>
    </citation>
    <scope>NUCLEOTIDE SEQUENCE [LARGE SCALE GENOMIC DNA]</scope>
    <source>
        <strain evidence="1 2">SA 807</strain>
    </source>
</reference>
<protein>
    <submittedName>
        <fullName evidence="1">Uncharacterized protein</fullName>
    </submittedName>
</protein>
<gene>
    <name evidence="1" type="ORF">IE53DRAFT_412397</name>
</gene>
<sequence length="618" mass="66988">MDDPYHHQHHQPQSHQAHSGSFAYYQSQSLSQGPPSQEPYPHYSNQQHQEAQAGPTSSASGYLSASPYFDAPPTPSHHLGSPPNSQQNGGNLPLTSPAGESFRPARKRSSTTSSSSSFGKGVGGSAAAAAAATATTGQSHHHQGSYPTGGRIHDSIVPPATARNAIGVGSNAQAQQQRKQQQQKGMGSGEKSSMHKSSLRTNGSDPYAWFRVPSKMASAFMLTILIEAVVVTTMVAIAFGIIQTRIYSEVQDLKTVPVYLSIFVFGMIFEVVVGFDAVRLKNTIQVIGVSIFNVALTITAALEITQVRDSLRAQDELAGGIPCRDDPSMLCATQDTIYPTVQKFLIVVPIVCGVAQVPIVYFTFKLWSEFGWDVYKRIGADLRIRNMFVYYQTFIVLIKFTFFFGVGFTMAYLILVASTTEWTFGVTVAAVPIAIAALLAAGFAVRREITSLMSLALFLMLAGVVYFIYKLVTVWSPSTRQDYAYVKLTLTFFSAFAILSLLLTLTNGIVCLLNFNKGLKQAHDSIGKFGGVRRKRVGERASVGHQNELGGAVAGGILEDEEEEEEFPNHPSSGMVDSNGGGGRFGAGRHEEKEGMSIREKEKGGIRTTRSEVRDLEG</sequence>
<accession>A0ACD0NRD3</accession>
<proteinExistence type="predicted"/>
<name>A0ACD0NRD3_9BASI</name>
<evidence type="ECO:0000313" key="2">
    <source>
        <dbReference type="Proteomes" id="UP000245626"/>
    </source>
</evidence>
<dbReference type="Proteomes" id="UP000245626">
    <property type="component" value="Unassembled WGS sequence"/>
</dbReference>
<keyword evidence="2" id="KW-1185">Reference proteome</keyword>
<dbReference type="EMBL" id="KZ820222">
    <property type="protein sequence ID" value="PWN48342.1"/>
    <property type="molecule type" value="Genomic_DNA"/>
</dbReference>